<feature type="region of interest" description="Disordered" evidence="1">
    <location>
        <begin position="66"/>
        <end position="141"/>
    </location>
</feature>
<protein>
    <submittedName>
        <fullName evidence="3">CSON003811 protein</fullName>
    </submittedName>
</protein>
<dbReference type="EMBL" id="UFQT01001733">
    <property type="protein sequence ID" value="SSX31553.1"/>
    <property type="molecule type" value="Genomic_DNA"/>
</dbReference>
<feature type="chain" id="PRO_5036062150" evidence="2">
    <location>
        <begin position="26"/>
        <end position="141"/>
    </location>
</feature>
<gene>
    <name evidence="3" type="primary">CSON003811</name>
</gene>
<accession>A0A336L3V7</accession>
<sequence>MIRVISLSVFLLALCFVVNFVENDAAPLQSLPQKPGYVPVYIRYGDTPLEQINLGLAVAFREGGEARNIQDKEEEMMADEPAQASSSSESKEDEAKTTTQAPMSDSNENSASKSESVENDTKEEEVPHALPVKEKDEKKVE</sequence>
<dbReference type="AlphaFoldDB" id="A0A336L3V7"/>
<organism evidence="3">
    <name type="scientific">Culicoides sonorensis</name>
    <name type="common">Biting midge</name>
    <dbReference type="NCBI Taxonomy" id="179676"/>
    <lineage>
        <taxon>Eukaryota</taxon>
        <taxon>Metazoa</taxon>
        <taxon>Ecdysozoa</taxon>
        <taxon>Arthropoda</taxon>
        <taxon>Hexapoda</taxon>
        <taxon>Insecta</taxon>
        <taxon>Pterygota</taxon>
        <taxon>Neoptera</taxon>
        <taxon>Endopterygota</taxon>
        <taxon>Diptera</taxon>
        <taxon>Nematocera</taxon>
        <taxon>Chironomoidea</taxon>
        <taxon>Ceratopogonidae</taxon>
        <taxon>Ceratopogoninae</taxon>
        <taxon>Culicoides</taxon>
        <taxon>Monoculicoides</taxon>
    </lineage>
</organism>
<dbReference type="EMBL" id="UFQS01001733">
    <property type="protein sequence ID" value="SSX12064.1"/>
    <property type="molecule type" value="Genomic_DNA"/>
</dbReference>
<feature type="compositionally biased region" description="Low complexity" evidence="1">
    <location>
        <begin position="79"/>
        <end position="88"/>
    </location>
</feature>
<name>A0A336L3V7_CULSO</name>
<reference evidence="4" key="2">
    <citation type="submission" date="2018-07" db="EMBL/GenBank/DDBJ databases">
        <authorList>
            <person name="Quirk P.G."/>
            <person name="Krulwich T.A."/>
        </authorList>
    </citation>
    <scope>NUCLEOTIDE SEQUENCE</scope>
</reference>
<feature type="signal peptide" evidence="2">
    <location>
        <begin position="1"/>
        <end position="25"/>
    </location>
</feature>
<reference evidence="3" key="1">
    <citation type="submission" date="2018-04" db="EMBL/GenBank/DDBJ databases">
        <authorList>
            <person name="Go L.Y."/>
            <person name="Mitchell J.A."/>
        </authorList>
    </citation>
    <scope>NUCLEOTIDE SEQUENCE</scope>
    <source>
        <tissue evidence="3">Whole organism</tissue>
    </source>
</reference>
<feature type="compositionally biased region" description="Polar residues" evidence="1">
    <location>
        <begin position="97"/>
        <end position="114"/>
    </location>
</feature>
<evidence type="ECO:0000256" key="2">
    <source>
        <dbReference type="SAM" id="SignalP"/>
    </source>
</evidence>
<proteinExistence type="predicted"/>
<keyword evidence="2" id="KW-0732">Signal</keyword>
<feature type="compositionally biased region" description="Basic and acidic residues" evidence="1">
    <location>
        <begin position="115"/>
        <end position="141"/>
    </location>
</feature>
<evidence type="ECO:0000313" key="3">
    <source>
        <dbReference type="EMBL" id="SSX12064.1"/>
    </source>
</evidence>
<evidence type="ECO:0000256" key="1">
    <source>
        <dbReference type="SAM" id="MobiDB-lite"/>
    </source>
</evidence>
<evidence type="ECO:0000313" key="4">
    <source>
        <dbReference type="EMBL" id="SSX31553.1"/>
    </source>
</evidence>
<dbReference type="VEuPathDB" id="VectorBase:CSON003811"/>